<evidence type="ECO:0000313" key="2">
    <source>
        <dbReference type="EMBL" id="ROO30078.1"/>
    </source>
</evidence>
<accession>A0A423PWT8</accession>
<reference evidence="2 3" key="1">
    <citation type="submission" date="2013-10" db="EMBL/GenBank/DDBJ databases">
        <title>Salinisphaera japonica YTM-1 Genome Sequencing.</title>
        <authorList>
            <person name="Lai Q."/>
            <person name="Li C."/>
            <person name="Shao Z."/>
        </authorList>
    </citation>
    <scope>NUCLEOTIDE SEQUENCE [LARGE SCALE GENOMIC DNA]</scope>
    <source>
        <strain evidence="2 3">YTM-1</strain>
    </source>
</reference>
<comment type="caution">
    <text evidence="2">The sequence shown here is derived from an EMBL/GenBank/DDBJ whole genome shotgun (WGS) entry which is preliminary data.</text>
</comment>
<feature type="transmembrane region" description="Helical" evidence="1">
    <location>
        <begin position="7"/>
        <end position="27"/>
    </location>
</feature>
<dbReference type="EMBL" id="AYKG01000012">
    <property type="protein sequence ID" value="ROO30078.1"/>
    <property type="molecule type" value="Genomic_DNA"/>
</dbReference>
<protein>
    <recommendedName>
        <fullName evidence="4">DoxX protein</fullName>
    </recommendedName>
</protein>
<evidence type="ECO:0000313" key="3">
    <source>
        <dbReference type="Proteomes" id="UP000285310"/>
    </source>
</evidence>
<evidence type="ECO:0000256" key="1">
    <source>
        <dbReference type="SAM" id="Phobius"/>
    </source>
</evidence>
<dbReference type="RefSeq" id="WP_123657630.1">
    <property type="nucleotide sequence ID" value="NZ_AYKG01000012.1"/>
</dbReference>
<organism evidence="2 3">
    <name type="scientific">Salinisphaera japonica YTM-1</name>
    <dbReference type="NCBI Taxonomy" id="1209778"/>
    <lineage>
        <taxon>Bacteria</taxon>
        <taxon>Pseudomonadati</taxon>
        <taxon>Pseudomonadota</taxon>
        <taxon>Gammaproteobacteria</taxon>
        <taxon>Salinisphaerales</taxon>
        <taxon>Salinisphaeraceae</taxon>
        <taxon>Salinisphaera</taxon>
    </lineage>
</organism>
<keyword evidence="1" id="KW-1133">Transmembrane helix</keyword>
<sequence length="136" mass="15306">MSERTRLGVVLLFMRITIFVVMAMWTIDKFVNPSHASHVYEAYYGLGGFGVSPITLIAVVEALILLVFVAGRLKFWTYGFVVIVHGVSTLAAWAQYLDPFAGPNLLFFAAWPMWAAAIALFVLRERDIYTLGRDTR</sequence>
<keyword evidence="1" id="KW-0812">Transmembrane</keyword>
<proteinExistence type="predicted"/>
<dbReference type="Proteomes" id="UP000285310">
    <property type="component" value="Unassembled WGS sequence"/>
</dbReference>
<feature type="transmembrane region" description="Helical" evidence="1">
    <location>
        <begin position="42"/>
        <end position="68"/>
    </location>
</feature>
<keyword evidence="3" id="KW-1185">Reference proteome</keyword>
<dbReference type="OrthoDB" id="7355622at2"/>
<feature type="transmembrane region" description="Helical" evidence="1">
    <location>
        <begin position="75"/>
        <end position="93"/>
    </location>
</feature>
<feature type="transmembrane region" description="Helical" evidence="1">
    <location>
        <begin position="105"/>
        <end position="123"/>
    </location>
</feature>
<keyword evidence="1" id="KW-0472">Membrane</keyword>
<dbReference type="InParanoid" id="A0A423PWT8"/>
<dbReference type="AlphaFoldDB" id="A0A423PWT8"/>
<name>A0A423PWT8_9GAMM</name>
<evidence type="ECO:0008006" key="4">
    <source>
        <dbReference type="Google" id="ProtNLM"/>
    </source>
</evidence>
<gene>
    <name evidence="2" type="ORF">SAJA_05475</name>
</gene>